<comment type="caution">
    <text evidence="2">The sequence shown here is derived from an EMBL/GenBank/DDBJ whole genome shotgun (WGS) entry which is preliminary data.</text>
</comment>
<sequence>MKQEQQDLQGEERQQRDRAKQEQAKGDSLYWCIYNLDQKNPKTQTDFEHLPPEQLVSDIWQKEERILAILAEIKDVLKAKPARGDEP</sequence>
<keyword evidence="3" id="KW-1185">Reference proteome</keyword>
<dbReference type="Proteomes" id="UP000278907">
    <property type="component" value="Unassembled WGS sequence"/>
</dbReference>
<name>A0ABX9Q6J7_9BACT</name>
<evidence type="ECO:0000256" key="1">
    <source>
        <dbReference type="SAM" id="MobiDB-lite"/>
    </source>
</evidence>
<evidence type="ECO:0000313" key="3">
    <source>
        <dbReference type="Proteomes" id="UP000278907"/>
    </source>
</evidence>
<reference evidence="2 3" key="1">
    <citation type="submission" date="2018-09" db="EMBL/GenBank/DDBJ databases">
        <authorList>
            <person name="Livingstone P.G."/>
            <person name="Whitworth D.E."/>
        </authorList>
    </citation>
    <scope>NUCLEOTIDE SEQUENCE [LARGE SCALE GENOMIC DNA]</scope>
    <source>
        <strain evidence="2 3">CA031B</strain>
    </source>
</reference>
<organism evidence="2 3">
    <name type="scientific">Corallococcus praedator</name>
    <dbReference type="NCBI Taxonomy" id="2316724"/>
    <lineage>
        <taxon>Bacteria</taxon>
        <taxon>Pseudomonadati</taxon>
        <taxon>Myxococcota</taxon>
        <taxon>Myxococcia</taxon>
        <taxon>Myxococcales</taxon>
        <taxon>Cystobacterineae</taxon>
        <taxon>Myxococcaceae</taxon>
        <taxon>Corallococcus</taxon>
    </lineage>
</organism>
<proteinExistence type="predicted"/>
<protein>
    <submittedName>
        <fullName evidence="2">Uncharacterized protein</fullName>
    </submittedName>
</protein>
<dbReference type="EMBL" id="RAWI01000958">
    <property type="protein sequence ID" value="RKH84121.1"/>
    <property type="molecule type" value="Genomic_DNA"/>
</dbReference>
<evidence type="ECO:0000313" key="2">
    <source>
        <dbReference type="EMBL" id="RKH84121.1"/>
    </source>
</evidence>
<gene>
    <name evidence="2" type="ORF">D7Y13_42610</name>
</gene>
<feature type="region of interest" description="Disordered" evidence="1">
    <location>
        <begin position="1"/>
        <end position="25"/>
    </location>
</feature>
<accession>A0ABX9Q6J7</accession>